<gene>
    <name evidence="1" type="ORF">CRHIZ90672A_00010888</name>
</gene>
<evidence type="ECO:0000313" key="1">
    <source>
        <dbReference type="EMBL" id="CAH0023444.1"/>
    </source>
</evidence>
<evidence type="ECO:0008006" key="3">
    <source>
        <dbReference type="Google" id="ProtNLM"/>
    </source>
</evidence>
<sequence length="442" mass="49309">MSQNNMTEDEALSALMSYVFSGGLGAPTGGDAGYSLIEATPTSFSWSVALDGGEEPSAHPDRYRINIDRKSGQITSPGPIAISETEQAQAIASATGQTLTSSTRFLDGAHSISYKVSVEENPDIAYLIHLRHHGNVASMESLITRLLRTPQAVNQNALPIPAFFPIPGERERQESTGLGRQISLFVPGVLASTIYPNLSHEDKLVFIRKVALAFSASWNISLPDPIMIGGLHATTVDDNIILDVQAERHHGFGGPFLSVREYLESYVKASFRALEKQQGIEEFKKKYLKRIGNFVRTRLHKISSIVEDVPIVVLHSNMGPHNIIVSSDEPTTFKAIIGWTYVASEPFLAVNRTVEAYFREPALNGFGPEYDKANELREAFWGTIPYWRRWGETDASHVFREWFRFGLFMKPEGRPADLPEAESQAFWSENVRVVEDFLDRYE</sequence>
<name>A0A9N9VHF2_9HYPO</name>
<proteinExistence type="predicted"/>
<reference evidence="1" key="1">
    <citation type="submission" date="2021-10" db="EMBL/GenBank/DDBJ databases">
        <authorList>
            <person name="Piombo E."/>
        </authorList>
    </citation>
    <scope>NUCLEOTIDE SEQUENCE</scope>
</reference>
<comment type="caution">
    <text evidence="1">The sequence shown here is derived from an EMBL/GenBank/DDBJ whole genome shotgun (WGS) entry which is preliminary data.</text>
</comment>
<accession>A0A9N9VHF2</accession>
<keyword evidence="2" id="KW-1185">Reference proteome</keyword>
<dbReference type="SUPFAM" id="SSF56112">
    <property type="entry name" value="Protein kinase-like (PK-like)"/>
    <property type="match status" value="1"/>
</dbReference>
<dbReference type="AlphaFoldDB" id="A0A9N9VHF2"/>
<dbReference type="OrthoDB" id="10003767at2759"/>
<dbReference type="EMBL" id="CABFNQ020000692">
    <property type="protein sequence ID" value="CAH0023444.1"/>
    <property type="molecule type" value="Genomic_DNA"/>
</dbReference>
<protein>
    <recommendedName>
        <fullName evidence="3">Aminoglycoside phosphotransferase domain-containing protein</fullName>
    </recommendedName>
</protein>
<evidence type="ECO:0000313" key="2">
    <source>
        <dbReference type="Proteomes" id="UP000696573"/>
    </source>
</evidence>
<dbReference type="InterPro" id="IPR011009">
    <property type="entry name" value="Kinase-like_dom_sf"/>
</dbReference>
<organism evidence="1 2">
    <name type="scientific">Clonostachys rhizophaga</name>
    <dbReference type="NCBI Taxonomy" id="160324"/>
    <lineage>
        <taxon>Eukaryota</taxon>
        <taxon>Fungi</taxon>
        <taxon>Dikarya</taxon>
        <taxon>Ascomycota</taxon>
        <taxon>Pezizomycotina</taxon>
        <taxon>Sordariomycetes</taxon>
        <taxon>Hypocreomycetidae</taxon>
        <taxon>Hypocreales</taxon>
        <taxon>Bionectriaceae</taxon>
        <taxon>Clonostachys</taxon>
    </lineage>
</organism>
<dbReference type="Proteomes" id="UP000696573">
    <property type="component" value="Unassembled WGS sequence"/>
</dbReference>